<comment type="subcellular location">
    <subcellularLocation>
        <location evidence="1">Membrane</location>
    </subcellularLocation>
</comment>
<evidence type="ECO:0000256" key="6">
    <source>
        <dbReference type="ARBA" id="ARBA00023136"/>
    </source>
</evidence>
<feature type="transmembrane region" description="Helical" evidence="7">
    <location>
        <begin position="6"/>
        <end position="26"/>
    </location>
</feature>
<evidence type="ECO:0000256" key="3">
    <source>
        <dbReference type="ARBA" id="ARBA00022448"/>
    </source>
</evidence>
<evidence type="ECO:0000256" key="4">
    <source>
        <dbReference type="ARBA" id="ARBA00022692"/>
    </source>
</evidence>
<evidence type="ECO:0000256" key="1">
    <source>
        <dbReference type="ARBA" id="ARBA00004370"/>
    </source>
</evidence>
<dbReference type="Gene3D" id="1.20.58.1610">
    <property type="entry name" value="NADH:ubiquinone/plastoquinone oxidoreductase, chain 3"/>
    <property type="match status" value="1"/>
</dbReference>
<keyword evidence="3" id="KW-0813">Transport</keyword>
<accession>A0A7L4PEW4</accession>
<feature type="transmembrane region" description="Helical" evidence="7">
    <location>
        <begin position="85"/>
        <end position="108"/>
    </location>
</feature>
<dbReference type="RefSeq" id="WP_011901721.1">
    <property type="nucleotide sequence ID" value="NZ_JAAVJF010000004.1"/>
</dbReference>
<dbReference type="InterPro" id="IPR000440">
    <property type="entry name" value="NADH_UbQ/plastoQ_OxRdtase_su3"/>
</dbReference>
<dbReference type="Proteomes" id="UP000554766">
    <property type="component" value="Unassembled WGS sequence"/>
</dbReference>
<sequence length="115" mass="12358">MVGFLVFLGVLAVALVGLVVLGYLLAPRRPSEVKERRFETGGPPFGEVKRKLVVQYIGYIYLVTAVEALVGLMIVAALANTSLELLAVSIALALLPVLVLVAVSIKLLSDIRRWG</sequence>
<dbReference type="GO" id="GO:0016020">
    <property type="term" value="C:membrane"/>
    <property type="evidence" value="ECO:0007669"/>
    <property type="project" value="UniProtKB-SubCell"/>
</dbReference>
<dbReference type="AlphaFoldDB" id="A0A7L4PEW4"/>
<comment type="caution">
    <text evidence="8">The sequence shown here is derived from an EMBL/GenBank/DDBJ whole genome shotgun (WGS) entry which is preliminary data.</text>
</comment>
<evidence type="ECO:0000256" key="5">
    <source>
        <dbReference type="ARBA" id="ARBA00022989"/>
    </source>
</evidence>
<keyword evidence="9" id="KW-1185">Reference proteome</keyword>
<protein>
    <submittedName>
        <fullName evidence="8">NAD(P)H-quinone oxidoreductase subunit 3</fullName>
    </submittedName>
</protein>
<evidence type="ECO:0000313" key="9">
    <source>
        <dbReference type="Proteomes" id="UP000554766"/>
    </source>
</evidence>
<evidence type="ECO:0000256" key="7">
    <source>
        <dbReference type="SAM" id="Phobius"/>
    </source>
</evidence>
<dbReference type="Pfam" id="PF00507">
    <property type="entry name" value="Oxidored_q4"/>
    <property type="match status" value="1"/>
</dbReference>
<dbReference type="InterPro" id="IPR038430">
    <property type="entry name" value="NDAH_ubi_oxred_su3_sf"/>
</dbReference>
<dbReference type="EMBL" id="JAAVJF010000004">
    <property type="protein sequence ID" value="NYR16136.1"/>
    <property type="molecule type" value="Genomic_DNA"/>
</dbReference>
<feature type="transmembrane region" description="Helical" evidence="7">
    <location>
        <begin position="59"/>
        <end position="79"/>
    </location>
</feature>
<keyword evidence="4 7" id="KW-0812">Transmembrane</keyword>
<dbReference type="OMA" id="QYIGYIY"/>
<dbReference type="GeneID" id="5054943"/>
<gene>
    <name evidence="8" type="primary">ndhC</name>
    <name evidence="8" type="ORF">HC235_09390</name>
</gene>
<evidence type="ECO:0000313" key="8">
    <source>
        <dbReference type="EMBL" id="NYR16136.1"/>
    </source>
</evidence>
<keyword evidence="6 7" id="KW-0472">Membrane</keyword>
<keyword evidence="5 7" id="KW-1133">Transmembrane helix</keyword>
<name>A0A7L4PEW4_9CREN</name>
<organism evidence="8 9">
    <name type="scientific">Pyrobaculum arsenaticum</name>
    <dbReference type="NCBI Taxonomy" id="121277"/>
    <lineage>
        <taxon>Archaea</taxon>
        <taxon>Thermoproteota</taxon>
        <taxon>Thermoprotei</taxon>
        <taxon>Thermoproteales</taxon>
        <taxon>Thermoproteaceae</taxon>
        <taxon>Pyrobaculum</taxon>
    </lineage>
</organism>
<reference evidence="8 9" key="1">
    <citation type="journal article" date="2020" name="Nat. Commun.">
        <title>The structures of two archaeal type IV pili illuminate evolutionary relationships.</title>
        <authorList>
            <person name="Wang F."/>
            <person name="Baquero D.P."/>
            <person name="Su Z."/>
            <person name="Beltran L.C."/>
            <person name="Prangishvili D."/>
            <person name="Krupovic M."/>
            <person name="Egelman E.H."/>
        </authorList>
    </citation>
    <scope>NUCLEOTIDE SEQUENCE [LARGE SCALE GENOMIC DNA]</scope>
    <source>
        <strain evidence="8 9">2GA</strain>
    </source>
</reference>
<proteinExistence type="inferred from homology"/>
<comment type="similarity">
    <text evidence="2">Belongs to the complex I subunit 3 family.</text>
</comment>
<dbReference type="GO" id="GO:0008137">
    <property type="term" value="F:NADH dehydrogenase (ubiquinone) activity"/>
    <property type="evidence" value="ECO:0007669"/>
    <property type="project" value="InterPro"/>
</dbReference>
<evidence type="ECO:0000256" key="2">
    <source>
        <dbReference type="ARBA" id="ARBA00008472"/>
    </source>
</evidence>